<comment type="function">
    <text evidence="9">CRISPR (clustered regularly interspaced short palindromic repeat), is an adaptive immune system that provides protection against mobile genetic elements (viruses, transposable elements and conjugative plasmids). CRISPR clusters contain sequences complementary to antecedent mobile elements and target invading nucleic acids. CRISPR clusters are transcribed and processed into CRISPR RNA (crRNA). Functions as a ssRNA-specific endoribonuclease. Involved in the integration of spacer DNA into the CRISPR cassette.</text>
</comment>
<dbReference type="SUPFAM" id="SSF143430">
    <property type="entry name" value="TTP0101/SSO1404-like"/>
    <property type="match status" value="1"/>
</dbReference>
<dbReference type="AlphaFoldDB" id="E8T4N5"/>
<organism evidence="11 12">
    <name type="scientific">Thermovibrio ammonificans (strain DSM 15698 / JCM 12110 / HB-1)</name>
    <dbReference type="NCBI Taxonomy" id="648996"/>
    <lineage>
        <taxon>Bacteria</taxon>
        <taxon>Pseudomonadati</taxon>
        <taxon>Aquificota</taxon>
        <taxon>Aquificia</taxon>
        <taxon>Desulfurobacteriales</taxon>
        <taxon>Desulfurobacteriaceae</taxon>
        <taxon>Thermovibrio</taxon>
    </lineage>
</organism>
<dbReference type="OrthoDB" id="9798176at2"/>
<dbReference type="eggNOG" id="COG1343">
    <property type="taxonomic scope" value="Bacteria"/>
</dbReference>
<accession>E8T4N5</accession>
<dbReference type="PANTHER" id="PTHR34405:SF3">
    <property type="entry name" value="CRISPR-ASSOCIATED ENDORIBONUCLEASE CAS2 3"/>
    <property type="match status" value="1"/>
</dbReference>
<reference evidence="11" key="1">
    <citation type="submission" date="2011-01" db="EMBL/GenBank/DDBJ databases">
        <title>Complete sequence of chromosome of Thermovibrio ammonificans HB-1.</title>
        <authorList>
            <consortium name="US DOE Joint Genome Institute"/>
            <person name="Lucas S."/>
            <person name="Copeland A."/>
            <person name="Lapidus A."/>
            <person name="Cheng J.-F."/>
            <person name="Goodwin L."/>
            <person name="Pitluck S."/>
            <person name="Davenport K."/>
            <person name="Detter J.C."/>
            <person name="Han C."/>
            <person name="Tapia R."/>
            <person name="Land M."/>
            <person name="Hauser L."/>
            <person name="Kyrpides N."/>
            <person name="Ivanova N."/>
            <person name="Ovchinnikova G."/>
            <person name="Vetriani C."/>
            <person name="Woyke T."/>
        </authorList>
    </citation>
    <scope>NUCLEOTIDE SEQUENCE [LARGE SCALE GENOMIC DNA]</scope>
    <source>
        <strain evidence="11">HB-1</strain>
    </source>
</reference>
<dbReference type="GO" id="GO:0051607">
    <property type="term" value="P:defense response to virus"/>
    <property type="evidence" value="ECO:0007669"/>
    <property type="project" value="UniProtKB-UniRule"/>
</dbReference>
<dbReference type="EMBL" id="CP002444">
    <property type="protein sequence ID" value="ADU97493.1"/>
    <property type="molecule type" value="Genomic_DNA"/>
</dbReference>
<keyword evidence="6 9" id="KW-0378">Hydrolase</keyword>
<dbReference type="EC" id="3.1.-.-" evidence="9"/>
<dbReference type="InterPro" id="IPR021127">
    <property type="entry name" value="CRISPR_associated_Cas2"/>
</dbReference>
<evidence type="ECO:0000313" key="11">
    <source>
        <dbReference type="EMBL" id="ADU97493.1"/>
    </source>
</evidence>
<sequence>MMYLITYDISNDKTRTKVADILEKFGKRVQFSCFEVECTEKELSELFKRIDKLINKQTDHVIAYPLTKNSLKGETAICGKREEKTPPM</sequence>
<dbReference type="CDD" id="cd09725">
    <property type="entry name" value="Cas2_I_II_III"/>
    <property type="match status" value="1"/>
</dbReference>
<evidence type="ECO:0000256" key="1">
    <source>
        <dbReference type="ARBA" id="ARBA00001946"/>
    </source>
</evidence>
<evidence type="ECO:0000256" key="7">
    <source>
        <dbReference type="ARBA" id="ARBA00022842"/>
    </source>
</evidence>
<comment type="subunit">
    <text evidence="9">Homodimer, forms a heterotetramer with a Cas1 homodimer.</text>
</comment>
<dbReference type="GO" id="GO:0004521">
    <property type="term" value="F:RNA endonuclease activity"/>
    <property type="evidence" value="ECO:0007669"/>
    <property type="project" value="UniProtKB-UniRule"/>
</dbReference>
<dbReference type="HOGENOM" id="CLU_161124_3_1_0"/>
<comment type="cofactor">
    <cofactor evidence="1 9">
        <name>Mg(2+)</name>
        <dbReference type="ChEBI" id="CHEBI:18420"/>
    </cofactor>
</comment>
<name>E8T4N5_THEA1</name>
<feature type="binding site" evidence="9">
    <location>
        <position position="8"/>
    </location>
    <ligand>
        <name>Mg(2+)</name>
        <dbReference type="ChEBI" id="CHEBI:18420"/>
        <note>catalytic</note>
    </ligand>
</feature>
<dbReference type="KEGG" id="tam:Theam_1533"/>
<dbReference type="STRING" id="648996.Theam_1533"/>
<dbReference type="PIRSF" id="PIRSF032582">
    <property type="entry name" value="Cas2"/>
    <property type="match status" value="1"/>
</dbReference>
<dbReference type="GO" id="GO:0043571">
    <property type="term" value="P:maintenance of CRISPR repeat elements"/>
    <property type="evidence" value="ECO:0007669"/>
    <property type="project" value="UniProtKB-UniRule"/>
</dbReference>
<keyword evidence="8 9" id="KW-0051">Antiviral defense</keyword>
<dbReference type="HAMAP" id="MF_01471">
    <property type="entry name" value="Cas2"/>
    <property type="match status" value="1"/>
</dbReference>
<dbReference type="Gene3D" id="3.30.70.240">
    <property type="match status" value="1"/>
</dbReference>
<evidence type="ECO:0000256" key="10">
    <source>
        <dbReference type="PIRNR" id="PIRNR032582"/>
    </source>
</evidence>
<dbReference type="Pfam" id="PF09827">
    <property type="entry name" value="CRISPR_Cas2"/>
    <property type="match status" value="1"/>
</dbReference>
<evidence type="ECO:0000256" key="5">
    <source>
        <dbReference type="ARBA" id="ARBA00022759"/>
    </source>
</evidence>
<dbReference type="GO" id="GO:0046872">
    <property type="term" value="F:metal ion binding"/>
    <property type="evidence" value="ECO:0007669"/>
    <property type="project" value="UniProtKB-UniRule"/>
</dbReference>
<evidence type="ECO:0000256" key="9">
    <source>
        <dbReference type="HAMAP-Rule" id="MF_01471"/>
    </source>
</evidence>
<keyword evidence="5 9" id="KW-0255">Endonuclease</keyword>
<gene>
    <name evidence="9" type="primary">cas2</name>
    <name evidence="11" type="ordered locus">Theam_1533</name>
</gene>
<keyword evidence="3 9" id="KW-0540">Nuclease</keyword>
<evidence type="ECO:0000313" key="12">
    <source>
        <dbReference type="Proteomes" id="UP000006362"/>
    </source>
</evidence>
<protein>
    <recommendedName>
        <fullName evidence="9">CRISPR-associated endoribonuclease Cas2</fullName>
        <ecNumber evidence="9">3.1.-.-</ecNumber>
    </recommendedName>
</protein>
<proteinExistence type="inferred from homology"/>
<keyword evidence="7 9" id="KW-0460">Magnesium</keyword>
<keyword evidence="4 9" id="KW-0479">Metal-binding</keyword>
<evidence type="ECO:0000256" key="2">
    <source>
        <dbReference type="ARBA" id="ARBA00009959"/>
    </source>
</evidence>
<dbReference type="GO" id="GO:0016787">
    <property type="term" value="F:hydrolase activity"/>
    <property type="evidence" value="ECO:0007669"/>
    <property type="project" value="UniProtKB-KW"/>
</dbReference>
<comment type="similarity">
    <text evidence="2 9 10">Belongs to the CRISPR-associated endoribonuclease Cas2 protein family.</text>
</comment>
<dbReference type="NCBIfam" id="TIGR01573">
    <property type="entry name" value="cas2"/>
    <property type="match status" value="1"/>
</dbReference>
<dbReference type="Proteomes" id="UP000006362">
    <property type="component" value="Chromosome"/>
</dbReference>
<evidence type="ECO:0000256" key="6">
    <source>
        <dbReference type="ARBA" id="ARBA00022801"/>
    </source>
</evidence>
<evidence type="ECO:0000256" key="3">
    <source>
        <dbReference type="ARBA" id="ARBA00022722"/>
    </source>
</evidence>
<dbReference type="InterPro" id="IPR019199">
    <property type="entry name" value="Virulence_VapD/CRISPR_Cas2"/>
</dbReference>
<keyword evidence="12" id="KW-1185">Reference proteome</keyword>
<dbReference type="PANTHER" id="PTHR34405">
    <property type="entry name" value="CRISPR-ASSOCIATED ENDORIBONUCLEASE CAS2"/>
    <property type="match status" value="1"/>
</dbReference>
<evidence type="ECO:0000256" key="4">
    <source>
        <dbReference type="ARBA" id="ARBA00022723"/>
    </source>
</evidence>
<evidence type="ECO:0000256" key="8">
    <source>
        <dbReference type="ARBA" id="ARBA00023118"/>
    </source>
</evidence>